<dbReference type="EMBL" id="JBHTIA010000012">
    <property type="protein sequence ID" value="MFD0766635.1"/>
    <property type="molecule type" value="Genomic_DNA"/>
</dbReference>
<keyword evidence="7 10" id="KW-0812">Transmembrane</keyword>
<accession>A0ABW2ZKB0</accession>
<feature type="transmembrane region" description="Helical" evidence="10">
    <location>
        <begin position="15"/>
        <end position="33"/>
    </location>
</feature>
<reference evidence="12" key="1">
    <citation type="journal article" date="2019" name="Int. J. Syst. Evol. Microbiol.">
        <title>The Global Catalogue of Microorganisms (GCM) 10K type strain sequencing project: providing services to taxonomists for standard genome sequencing and annotation.</title>
        <authorList>
            <consortium name="The Broad Institute Genomics Platform"/>
            <consortium name="The Broad Institute Genome Sequencing Center for Infectious Disease"/>
            <person name="Wu L."/>
            <person name="Ma J."/>
        </authorList>
    </citation>
    <scope>NUCLEOTIDE SEQUENCE [LARGE SCALE GENOMIC DNA]</scope>
    <source>
        <strain evidence="12">CCUG 60742</strain>
    </source>
</reference>
<dbReference type="PANTHER" id="PTHR36122">
    <property type="entry name" value="NICOTINAMIDE RIBOSIDE TRANSPORTER PNUC"/>
    <property type="match status" value="1"/>
</dbReference>
<dbReference type="InterPro" id="IPR006419">
    <property type="entry name" value="NMN_transpt_PnuC"/>
</dbReference>
<comment type="subcellular location">
    <subcellularLocation>
        <location evidence="2">Cell membrane</location>
        <topology evidence="2">Multi-pass membrane protein</topology>
    </subcellularLocation>
</comment>
<protein>
    <recommendedName>
        <fullName evidence="4">Nicotinamide riboside transporter PnuC</fullName>
    </recommendedName>
</protein>
<feature type="transmembrane region" description="Helical" evidence="10">
    <location>
        <begin position="40"/>
        <end position="57"/>
    </location>
</feature>
<organism evidence="11 12">
    <name type="scientific">Mucilaginibacter lutimaris</name>
    <dbReference type="NCBI Taxonomy" id="931629"/>
    <lineage>
        <taxon>Bacteria</taxon>
        <taxon>Pseudomonadati</taxon>
        <taxon>Bacteroidota</taxon>
        <taxon>Sphingobacteriia</taxon>
        <taxon>Sphingobacteriales</taxon>
        <taxon>Sphingobacteriaceae</taxon>
        <taxon>Mucilaginibacter</taxon>
    </lineage>
</organism>
<feature type="transmembrane region" description="Helical" evidence="10">
    <location>
        <begin position="63"/>
        <end position="80"/>
    </location>
</feature>
<evidence type="ECO:0000256" key="4">
    <source>
        <dbReference type="ARBA" id="ARBA00017522"/>
    </source>
</evidence>
<keyword evidence="6" id="KW-1003">Cell membrane</keyword>
<evidence type="ECO:0000256" key="7">
    <source>
        <dbReference type="ARBA" id="ARBA00022692"/>
    </source>
</evidence>
<comment type="function">
    <text evidence="1">Required for nicotinamide riboside transport across the inner membrane.</text>
</comment>
<dbReference type="RefSeq" id="WP_377144740.1">
    <property type="nucleotide sequence ID" value="NZ_JBHTIA010000012.1"/>
</dbReference>
<comment type="similarity">
    <text evidence="3">Belongs to the nicotinamide ribonucleoside (NR) uptake permease (TC 4.B.1) family.</text>
</comment>
<name>A0ABW2ZKB0_9SPHI</name>
<keyword evidence="5" id="KW-0813">Transport</keyword>
<dbReference type="Proteomes" id="UP001597073">
    <property type="component" value="Unassembled WGS sequence"/>
</dbReference>
<gene>
    <name evidence="11" type="primary">pnuC</name>
    <name evidence="11" type="ORF">ACFQZI_17370</name>
</gene>
<evidence type="ECO:0000256" key="8">
    <source>
        <dbReference type="ARBA" id="ARBA00022989"/>
    </source>
</evidence>
<dbReference type="NCBIfam" id="TIGR01528">
    <property type="entry name" value="NMN_trans_PnuC"/>
    <property type="match status" value="1"/>
</dbReference>
<evidence type="ECO:0000256" key="10">
    <source>
        <dbReference type="SAM" id="Phobius"/>
    </source>
</evidence>
<evidence type="ECO:0000256" key="1">
    <source>
        <dbReference type="ARBA" id="ARBA00002672"/>
    </source>
</evidence>
<proteinExistence type="inferred from homology"/>
<feature type="transmembrane region" description="Helical" evidence="10">
    <location>
        <begin position="157"/>
        <end position="173"/>
    </location>
</feature>
<evidence type="ECO:0000256" key="6">
    <source>
        <dbReference type="ARBA" id="ARBA00022475"/>
    </source>
</evidence>
<evidence type="ECO:0000256" key="9">
    <source>
        <dbReference type="ARBA" id="ARBA00023136"/>
    </source>
</evidence>
<evidence type="ECO:0000256" key="2">
    <source>
        <dbReference type="ARBA" id="ARBA00004651"/>
    </source>
</evidence>
<comment type="caution">
    <text evidence="11">The sequence shown here is derived from an EMBL/GenBank/DDBJ whole genome shotgun (WGS) entry which is preliminary data.</text>
</comment>
<dbReference type="PANTHER" id="PTHR36122:SF2">
    <property type="entry name" value="NICOTINAMIDE RIBOSIDE TRANSPORTER PNUC"/>
    <property type="match status" value="1"/>
</dbReference>
<evidence type="ECO:0000313" key="11">
    <source>
        <dbReference type="EMBL" id="MFD0766635.1"/>
    </source>
</evidence>
<keyword evidence="9 10" id="KW-0472">Membrane</keyword>
<dbReference type="Pfam" id="PF04973">
    <property type="entry name" value="NMN_transporter"/>
    <property type="match status" value="1"/>
</dbReference>
<evidence type="ECO:0000313" key="12">
    <source>
        <dbReference type="Proteomes" id="UP001597073"/>
    </source>
</evidence>
<keyword evidence="8 10" id="KW-1133">Transmembrane helix</keyword>
<evidence type="ECO:0000256" key="5">
    <source>
        <dbReference type="ARBA" id="ARBA00022448"/>
    </source>
</evidence>
<feature type="transmembrane region" description="Helical" evidence="10">
    <location>
        <begin position="131"/>
        <end position="150"/>
    </location>
</feature>
<sequence>MQIIYTLQDWWQHQTWQELTGVITGLACVYLAAKNNILNWPIAIISTALYIYIYHKAALYADMLQYVYLCLTSMYGWYNWSKHPKVEDKTPIVSITTKQMLYASLFVMILTPALGYTLITFTQKLNYRPPAYPYIDSFCTACSFVAQFFLTRKILQNWLIWVFVDIIYTVIYFKKDLQVTAFMFFILIIIAALGYRDWRREYKRQLF</sequence>
<feature type="transmembrane region" description="Helical" evidence="10">
    <location>
        <begin position="101"/>
        <end position="119"/>
    </location>
</feature>
<evidence type="ECO:0000256" key="3">
    <source>
        <dbReference type="ARBA" id="ARBA00006669"/>
    </source>
</evidence>
<keyword evidence="12" id="KW-1185">Reference proteome</keyword>
<feature type="transmembrane region" description="Helical" evidence="10">
    <location>
        <begin position="179"/>
        <end position="195"/>
    </location>
</feature>